<reference evidence="2" key="1">
    <citation type="submission" date="2019-06" db="EMBL/GenBank/DDBJ databases">
        <authorList>
            <person name="Le Quere A."/>
            <person name="Colella S."/>
        </authorList>
    </citation>
    <scope>NUCLEOTIDE SEQUENCE</scope>
    <source>
        <strain evidence="2">EmedicaeMD41</strain>
    </source>
</reference>
<evidence type="ECO:0000313" key="2">
    <source>
        <dbReference type="EMBL" id="VTZ64598.1"/>
    </source>
</evidence>
<name>A0A508X429_9HYPH</name>
<proteinExistence type="predicted"/>
<feature type="compositionally biased region" description="Polar residues" evidence="1">
    <location>
        <begin position="18"/>
        <end position="27"/>
    </location>
</feature>
<dbReference type="Proteomes" id="UP000507954">
    <property type="component" value="Unassembled WGS sequence"/>
</dbReference>
<feature type="region of interest" description="Disordered" evidence="1">
    <location>
        <begin position="1"/>
        <end position="32"/>
    </location>
</feature>
<dbReference type="EMBL" id="CABFNB010000131">
    <property type="protein sequence ID" value="VTZ64598.1"/>
    <property type="molecule type" value="Genomic_DNA"/>
</dbReference>
<protein>
    <submittedName>
        <fullName evidence="2">Uncharacterized protein</fullName>
    </submittedName>
</protein>
<organism evidence="2">
    <name type="scientific">Sinorhizobium medicae</name>
    <dbReference type="NCBI Taxonomy" id="110321"/>
    <lineage>
        <taxon>Bacteria</taxon>
        <taxon>Pseudomonadati</taxon>
        <taxon>Pseudomonadota</taxon>
        <taxon>Alphaproteobacteria</taxon>
        <taxon>Hyphomicrobiales</taxon>
        <taxon>Rhizobiaceae</taxon>
        <taxon>Sinorhizobium/Ensifer group</taxon>
        <taxon>Sinorhizobium</taxon>
    </lineage>
</organism>
<accession>A0A508X429</accession>
<evidence type="ECO:0000256" key="1">
    <source>
        <dbReference type="SAM" id="MobiDB-lite"/>
    </source>
</evidence>
<dbReference type="AlphaFoldDB" id="A0A508X429"/>
<sequence>MPRAALNPFLRRHDPDQVQGSGSTPSQHRPVLPSESAIYEVRQRHVNATSQTLLRLALPAGRVVFSADRQTTMRLFLL</sequence>
<gene>
    <name evidence="2" type="ORF">EMEDMD4_620070</name>
</gene>